<dbReference type="PANTHER" id="PTHR30055:SF234">
    <property type="entry name" value="HTH-TYPE TRANSCRIPTIONAL REGULATOR BETI"/>
    <property type="match status" value="1"/>
</dbReference>
<dbReference type="Gene3D" id="1.10.357.10">
    <property type="entry name" value="Tetracycline Repressor, domain 2"/>
    <property type="match status" value="1"/>
</dbReference>
<proteinExistence type="predicted"/>
<evidence type="ECO:0000256" key="1">
    <source>
        <dbReference type="ARBA" id="ARBA00023015"/>
    </source>
</evidence>
<evidence type="ECO:0000313" key="6">
    <source>
        <dbReference type="EMBL" id="MBF4762799.1"/>
    </source>
</evidence>
<dbReference type="RefSeq" id="WP_194705973.1">
    <property type="nucleotide sequence ID" value="NZ_JADKPN010000002.1"/>
</dbReference>
<keyword evidence="3" id="KW-0804">Transcription</keyword>
<dbReference type="InterPro" id="IPR009057">
    <property type="entry name" value="Homeodomain-like_sf"/>
</dbReference>
<gene>
    <name evidence="6" type="ORF">ISU07_06645</name>
</gene>
<evidence type="ECO:0000256" key="3">
    <source>
        <dbReference type="ARBA" id="ARBA00023163"/>
    </source>
</evidence>
<accession>A0A930V8D9</accession>
<dbReference type="EMBL" id="JADKPN010000002">
    <property type="protein sequence ID" value="MBF4762799.1"/>
    <property type="molecule type" value="Genomic_DNA"/>
</dbReference>
<dbReference type="GO" id="GO:0003700">
    <property type="term" value="F:DNA-binding transcription factor activity"/>
    <property type="evidence" value="ECO:0007669"/>
    <property type="project" value="TreeGrafter"/>
</dbReference>
<evidence type="ECO:0000259" key="5">
    <source>
        <dbReference type="PROSITE" id="PS50977"/>
    </source>
</evidence>
<evidence type="ECO:0000313" key="7">
    <source>
        <dbReference type="Proteomes" id="UP000640489"/>
    </source>
</evidence>
<feature type="DNA-binding region" description="H-T-H motif" evidence="4">
    <location>
        <begin position="31"/>
        <end position="50"/>
    </location>
</feature>
<keyword evidence="1" id="KW-0805">Transcription regulation</keyword>
<dbReference type="PANTHER" id="PTHR30055">
    <property type="entry name" value="HTH-TYPE TRANSCRIPTIONAL REGULATOR RUTR"/>
    <property type="match status" value="1"/>
</dbReference>
<dbReference type="Pfam" id="PF00440">
    <property type="entry name" value="TetR_N"/>
    <property type="match status" value="1"/>
</dbReference>
<dbReference type="InterPro" id="IPR050109">
    <property type="entry name" value="HTH-type_TetR-like_transc_reg"/>
</dbReference>
<dbReference type="PROSITE" id="PS50977">
    <property type="entry name" value="HTH_TETR_2"/>
    <property type="match status" value="1"/>
</dbReference>
<evidence type="ECO:0000256" key="4">
    <source>
        <dbReference type="PROSITE-ProRule" id="PRU00335"/>
    </source>
</evidence>
<keyword evidence="2 4" id="KW-0238">DNA-binding</keyword>
<evidence type="ECO:0000256" key="2">
    <source>
        <dbReference type="ARBA" id="ARBA00023125"/>
    </source>
</evidence>
<organism evidence="6 7">
    <name type="scientific">Nocardioides islandensis</name>
    <dbReference type="NCBI Taxonomy" id="433663"/>
    <lineage>
        <taxon>Bacteria</taxon>
        <taxon>Bacillati</taxon>
        <taxon>Actinomycetota</taxon>
        <taxon>Actinomycetes</taxon>
        <taxon>Propionibacteriales</taxon>
        <taxon>Nocardioidaceae</taxon>
        <taxon>Nocardioides</taxon>
    </lineage>
</organism>
<dbReference type="AlphaFoldDB" id="A0A930V8D9"/>
<keyword evidence="7" id="KW-1185">Reference proteome</keyword>
<comment type="caution">
    <text evidence="6">The sequence shown here is derived from an EMBL/GenBank/DDBJ whole genome shotgun (WGS) entry which is preliminary data.</text>
</comment>
<reference evidence="6" key="1">
    <citation type="submission" date="2020-11" db="EMBL/GenBank/DDBJ databases">
        <title>Nocardioides sp. nov., isolated from Soil of Cynanchum wilfordii Hemsley rhizosphere.</title>
        <authorList>
            <person name="Lee J.-S."/>
            <person name="Suh M.K."/>
            <person name="Kim J.-S."/>
        </authorList>
    </citation>
    <scope>NUCLEOTIDE SEQUENCE</scope>
    <source>
        <strain evidence="6">KCTC 19275</strain>
    </source>
</reference>
<dbReference type="SUPFAM" id="SSF46689">
    <property type="entry name" value="Homeodomain-like"/>
    <property type="match status" value="1"/>
</dbReference>
<dbReference type="Proteomes" id="UP000640489">
    <property type="component" value="Unassembled WGS sequence"/>
</dbReference>
<feature type="domain" description="HTH tetR-type" evidence="5">
    <location>
        <begin position="10"/>
        <end position="68"/>
    </location>
</feature>
<protein>
    <submittedName>
        <fullName evidence="6">TetR/AcrR family transcriptional regulator</fullName>
    </submittedName>
</protein>
<dbReference type="GO" id="GO:0000976">
    <property type="term" value="F:transcription cis-regulatory region binding"/>
    <property type="evidence" value="ECO:0007669"/>
    <property type="project" value="TreeGrafter"/>
</dbReference>
<dbReference type="InterPro" id="IPR001647">
    <property type="entry name" value="HTH_TetR"/>
</dbReference>
<sequence>MTQPRSAQRRRTRRAILEATADLLQRGVDPTINEIAAAAEVSRRTVYLHYPTLDQLVLDATLGTLNADVDAALDAVTSTDPEVRIEALVDALYGTVEQSLPLGRKLIKLTVDAEPPAPGEPRRGHRRIRWIEWAVQPCQATLSTAAFDDLVSALALVIGWESFIALADVRGLAPADARDLTIRTARTLVRAALA</sequence>
<name>A0A930V8D9_9ACTN</name>